<dbReference type="Pfam" id="PF07887">
    <property type="entry name" value="Calmodulin_bind"/>
    <property type="match status" value="1"/>
</dbReference>
<comment type="subcellular location">
    <subcellularLocation>
        <location evidence="1">Nucleus</location>
    </subcellularLocation>
</comment>
<dbReference type="Proteomes" id="UP000594638">
    <property type="component" value="Unassembled WGS sequence"/>
</dbReference>
<feature type="domain" description="Calmodulin binding protein C-terminal" evidence="10">
    <location>
        <begin position="257"/>
        <end position="315"/>
    </location>
</feature>
<dbReference type="AlphaFoldDB" id="A0A8S0RW99"/>
<dbReference type="GO" id="GO:0003700">
    <property type="term" value="F:DNA-binding transcription factor activity"/>
    <property type="evidence" value="ECO:0007669"/>
    <property type="project" value="TreeGrafter"/>
</dbReference>
<organism evidence="11 12">
    <name type="scientific">Olea europaea subsp. europaea</name>
    <dbReference type="NCBI Taxonomy" id="158383"/>
    <lineage>
        <taxon>Eukaryota</taxon>
        <taxon>Viridiplantae</taxon>
        <taxon>Streptophyta</taxon>
        <taxon>Embryophyta</taxon>
        <taxon>Tracheophyta</taxon>
        <taxon>Spermatophyta</taxon>
        <taxon>Magnoliopsida</taxon>
        <taxon>eudicotyledons</taxon>
        <taxon>Gunneridae</taxon>
        <taxon>Pentapetalae</taxon>
        <taxon>asterids</taxon>
        <taxon>lamiids</taxon>
        <taxon>Lamiales</taxon>
        <taxon>Oleaceae</taxon>
        <taxon>Oleeae</taxon>
        <taxon>Olea</taxon>
    </lineage>
</organism>
<sequence length="471" mass="52928">MNFPFSFQVKDEIQLVVEKKLIYQNWNSMDGTTTLIPRDYKLKFLDDVSEPVYTGREIEGKEGTDIKVALVESVTEDTIDFGPESSATVEILFLDAGVEDFNNSIIIANNKPHFRKPVYVNLEKGVGTWPKNVKLGHSSAWIKGCKCRLGARVVQKFDGSRIKEASTESFTVLDKRSKLYKKHDQPSLFDEVWRLKNIGKNGARHKYLQKSNISTVQQFLFLLSVDPQRLQKIFHAGPQIWKGTVDHACKCDIDDKKLYLHYSSTSECKDGVVFDVVGQLKGILHNNHYVPIESVAQAEKEDARKLLACAFENQNGAGAPAPASASENEKKASAFDNWNDMVSFDDEASFLRSLPGISIDKNATNSTGLDGHFGQYLGNADYLNELPSWFADRGANSFSDPLPPWGFDDGYDIMASYPSETCMVESNSDQQSIVSRISIVGVVMTLRWWFRAKKRVAFPGDGRVQKRQRHG</sequence>
<evidence type="ECO:0000313" key="11">
    <source>
        <dbReference type="EMBL" id="CAA2983637.1"/>
    </source>
</evidence>
<keyword evidence="6" id="KW-0804">Transcription</keyword>
<dbReference type="OrthoDB" id="899842at2759"/>
<dbReference type="GO" id="GO:0043565">
    <property type="term" value="F:sequence-specific DNA binding"/>
    <property type="evidence" value="ECO:0007669"/>
    <property type="project" value="TreeGrafter"/>
</dbReference>
<dbReference type="InterPro" id="IPR012416">
    <property type="entry name" value="CBP60"/>
</dbReference>
<evidence type="ECO:0000256" key="4">
    <source>
        <dbReference type="ARBA" id="ARBA00023125"/>
    </source>
</evidence>
<evidence type="ECO:0000259" key="9">
    <source>
        <dbReference type="Pfam" id="PF20451"/>
    </source>
</evidence>
<dbReference type="InterPro" id="IPR046829">
    <property type="entry name" value="Calmod_bind_C"/>
</dbReference>
<keyword evidence="4" id="KW-0238">DNA-binding</keyword>
<protein>
    <submittedName>
        <fullName evidence="11">Calmodulin-binding 60 A-like isoform X1</fullName>
    </submittedName>
</protein>
<reference evidence="11 12" key="1">
    <citation type="submission" date="2019-12" db="EMBL/GenBank/DDBJ databases">
        <authorList>
            <person name="Alioto T."/>
            <person name="Alioto T."/>
            <person name="Gomez Garrido J."/>
        </authorList>
    </citation>
    <scope>NUCLEOTIDE SEQUENCE [LARGE SCALE GENOMIC DNA]</scope>
</reference>
<dbReference type="Gramene" id="OE9A104800T2">
    <property type="protein sequence ID" value="OE9A104800C2"/>
    <property type="gene ID" value="OE9A104800"/>
</dbReference>
<dbReference type="PANTHER" id="PTHR31713">
    <property type="entry name" value="OS02G0177800 PROTEIN"/>
    <property type="match status" value="1"/>
</dbReference>
<evidence type="ECO:0000256" key="2">
    <source>
        <dbReference type="ARBA" id="ARBA00007214"/>
    </source>
</evidence>
<accession>A0A8S0RW99</accession>
<keyword evidence="3" id="KW-0805">Transcription regulation</keyword>
<dbReference type="PANTHER" id="PTHR31713:SF14">
    <property type="entry name" value="CALMODULIN-BINDING PROTEIN 60 A"/>
    <property type="match status" value="1"/>
</dbReference>
<feature type="domain" description="Calmodulin binding protein central" evidence="9">
    <location>
        <begin position="188"/>
        <end position="251"/>
    </location>
</feature>
<dbReference type="InterPro" id="IPR046830">
    <property type="entry name" value="Calmod_bind_M"/>
</dbReference>
<evidence type="ECO:0000313" key="12">
    <source>
        <dbReference type="Proteomes" id="UP000594638"/>
    </source>
</evidence>
<evidence type="ECO:0000259" key="8">
    <source>
        <dbReference type="Pfam" id="PF07887"/>
    </source>
</evidence>
<dbReference type="EMBL" id="CACTIH010003738">
    <property type="protein sequence ID" value="CAA2983637.1"/>
    <property type="molecule type" value="Genomic_DNA"/>
</dbReference>
<dbReference type="GO" id="GO:0080142">
    <property type="term" value="P:regulation of salicylic acid biosynthetic process"/>
    <property type="evidence" value="ECO:0007669"/>
    <property type="project" value="TreeGrafter"/>
</dbReference>
<proteinExistence type="inferred from homology"/>
<keyword evidence="12" id="KW-1185">Reference proteome</keyword>
<evidence type="ECO:0000256" key="6">
    <source>
        <dbReference type="ARBA" id="ARBA00023163"/>
    </source>
</evidence>
<dbReference type="GO" id="GO:0005516">
    <property type="term" value="F:calmodulin binding"/>
    <property type="evidence" value="ECO:0007669"/>
    <property type="project" value="InterPro"/>
</dbReference>
<gene>
    <name evidence="11" type="ORF">OLEA9_A104800</name>
</gene>
<evidence type="ECO:0000259" key="10">
    <source>
        <dbReference type="Pfam" id="PF20452"/>
    </source>
</evidence>
<keyword evidence="7" id="KW-0539">Nucleus</keyword>
<comment type="similarity">
    <text evidence="2">Belongs to the plant ACBP60 protein family.</text>
</comment>
<dbReference type="Pfam" id="PF20452">
    <property type="entry name" value="Calmod_bind_C"/>
    <property type="match status" value="1"/>
</dbReference>
<dbReference type="GO" id="GO:0005634">
    <property type="term" value="C:nucleus"/>
    <property type="evidence" value="ECO:0007669"/>
    <property type="project" value="UniProtKB-SubCell"/>
</dbReference>
<evidence type="ECO:0000256" key="7">
    <source>
        <dbReference type="ARBA" id="ARBA00023242"/>
    </source>
</evidence>
<keyword evidence="5" id="KW-0010">Activator</keyword>
<evidence type="ECO:0000256" key="3">
    <source>
        <dbReference type="ARBA" id="ARBA00023015"/>
    </source>
</evidence>
<name>A0A8S0RW99_OLEEU</name>
<evidence type="ECO:0000256" key="1">
    <source>
        <dbReference type="ARBA" id="ARBA00004123"/>
    </source>
</evidence>
<comment type="caution">
    <text evidence="11">The sequence shown here is derived from an EMBL/GenBank/DDBJ whole genome shotgun (WGS) entry which is preliminary data.</text>
</comment>
<dbReference type="Pfam" id="PF20451">
    <property type="entry name" value="Calmod_bind_M"/>
    <property type="match status" value="1"/>
</dbReference>
<feature type="domain" description="Calmodulin binding protein-like N-terminal" evidence="8">
    <location>
        <begin position="40"/>
        <end position="174"/>
    </location>
</feature>
<dbReference type="InterPro" id="IPR046831">
    <property type="entry name" value="Calmodulin_bind_N"/>
</dbReference>
<evidence type="ECO:0000256" key="5">
    <source>
        <dbReference type="ARBA" id="ARBA00023159"/>
    </source>
</evidence>